<proteinExistence type="inferred from homology"/>
<feature type="compositionally biased region" description="Polar residues" evidence="8">
    <location>
        <begin position="537"/>
        <end position="546"/>
    </location>
</feature>
<evidence type="ECO:0000256" key="4">
    <source>
        <dbReference type="ARBA" id="ARBA00022692"/>
    </source>
</evidence>
<dbReference type="GO" id="GO:0005351">
    <property type="term" value="F:carbohydrate:proton symporter activity"/>
    <property type="evidence" value="ECO:0007669"/>
    <property type="project" value="TreeGrafter"/>
</dbReference>
<feature type="transmembrane region" description="Helical" evidence="9">
    <location>
        <begin position="406"/>
        <end position="432"/>
    </location>
</feature>
<feature type="transmembrane region" description="Helical" evidence="9">
    <location>
        <begin position="476"/>
        <end position="497"/>
    </location>
</feature>
<dbReference type="PROSITE" id="PS00217">
    <property type="entry name" value="SUGAR_TRANSPORT_2"/>
    <property type="match status" value="1"/>
</dbReference>
<dbReference type="InterPro" id="IPR020846">
    <property type="entry name" value="MFS_dom"/>
</dbReference>
<name>A0A4Z1EJJ7_9HELO</name>
<dbReference type="InterPro" id="IPR036259">
    <property type="entry name" value="MFS_trans_sf"/>
</dbReference>
<dbReference type="InterPro" id="IPR005828">
    <property type="entry name" value="MFS_sugar_transport-like"/>
</dbReference>
<evidence type="ECO:0000256" key="2">
    <source>
        <dbReference type="ARBA" id="ARBA00010992"/>
    </source>
</evidence>
<dbReference type="Pfam" id="PF00083">
    <property type="entry name" value="Sugar_tr"/>
    <property type="match status" value="1"/>
</dbReference>
<dbReference type="NCBIfam" id="TIGR00879">
    <property type="entry name" value="SP"/>
    <property type="match status" value="1"/>
</dbReference>
<feature type="domain" description="Major facilitator superfamily (MFS) profile" evidence="10">
    <location>
        <begin position="32"/>
        <end position="501"/>
    </location>
</feature>
<feature type="transmembrane region" description="Helical" evidence="9">
    <location>
        <begin position="305"/>
        <end position="327"/>
    </location>
</feature>
<dbReference type="SUPFAM" id="SSF103473">
    <property type="entry name" value="MFS general substrate transporter"/>
    <property type="match status" value="1"/>
</dbReference>
<sequence length="587" mass="64089">MAVGLGQRFLMKIVKNESMRTPEIYGWRVFFLASSACFGGMLFGWDIGTIGGVIVMPAFTKKYHIDTLSSVAQANLASNIVSTLQAGCFFGSLASYYVADRWGRKPALLLAAGITILGVIIQCASDGHISALYVGRLVGGLGVGAASMLTPLYVSENAPRAIRGALTGMYQLFIATGTMLSFWINYGALLHLKGDTAWIVSLALQMLPAIFLFVGIFLCHESPRWLARQDNWEKATAVFKLIAIFMKLSEALLIQASLPPDHPYVRMELEEMAEQLENERRLIGGASFIDLMKEMWTIKGNRNRALISIGLMICQQMTGTNAINYYAPKIFSNLGIDSTTSGLFATGVYGIVKMATCAAFLLLAADSLGRRKSLLWTSIAQGCAMFVIGFYVRFDPPLKGAIIPPVGYFALTCIYLFAGFFQFGWGPCCWIIVSEIPTARLRALNVAIAAATQWLFNFVVAKAVPTMLVTVGRAGYGTYFIFGTFCFSMFFFVWFLIPETKGLSLEKMDDLFGVTAMAHKGDVESNTGSIRGGGPGSNINANNEKTAATRPDVEAGNDNLRKREVTNTTTEEEHIEYAGAPNAQVRN</sequence>
<comment type="similarity">
    <text evidence="2 7">Belongs to the major facilitator superfamily. Sugar transporter (TC 2.A.1.1) family.</text>
</comment>
<feature type="transmembrane region" description="Helical" evidence="9">
    <location>
        <begin position="106"/>
        <end position="125"/>
    </location>
</feature>
<feature type="transmembrane region" description="Helical" evidence="9">
    <location>
        <begin position="131"/>
        <end position="154"/>
    </location>
</feature>
<feature type="region of interest" description="Disordered" evidence="8">
    <location>
        <begin position="525"/>
        <end position="556"/>
    </location>
</feature>
<keyword evidence="4 9" id="KW-0812">Transmembrane</keyword>
<evidence type="ECO:0000256" key="5">
    <source>
        <dbReference type="ARBA" id="ARBA00022989"/>
    </source>
</evidence>
<dbReference type="PROSITE" id="PS50850">
    <property type="entry name" value="MFS"/>
    <property type="match status" value="1"/>
</dbReference>
<accession>A0A4Z1EJJ7</accession>
<dbReference type="Gene3D" id="1.20.1250.20">
    <property type="entry name" value="MFS general substrate transporter like domains"/>
    <property type="match status" value="1"/>
</dbReference>
<comment type="caution">
    <text evidence="11">The sequence shown here is derived from an EMBL/GenBank/DDBJ whole genome shotgun (WGS) entry which is preliminary data.</text>
</comment>
<feature type="transmembrane region" description="Helical" evidence="9">
    <location>
        <begin position="76"/>
        <end position="99"/>
    </location>
</feature>
<dbReference type="PANTHER" id="PTHR48022">
    <property type="entry name" value="PLASTIDIC GLUCOSE TRANSPORTER 4"/>
    <property type="match status" value="1"/>
</dbReference>
<evidence type="ECO:0000256" key="8">
    <source>
        <dbReference type="SAM" id="MobiDB-lite"/>
    </source>
</evidence>
<feature type="transmembrane region" description="Helical" evidence="9">
    <location>
        <begin position="198"/>
        <end position="219"/>
    </location>
</feature>
<protein>
    <recommendedName>
        <fullName evidence="10">Major facilitator superfamily (MFS) profile domain-containing protein</fullName>
    </recommendedName>
</protein>
<evidence type="ECO:0000256" key="1">
    <source>
        <dbReference type="ARBA" id="ARBA00004141"/>
    </source>
</evidence>
<gene>
    <name evidence="11" type="ORF">BTUL_0174g00300</name>
</gene>
<dbReference type="OrthoDB" id="508119at2759"/>
<evidence type="ECO:0000256" key="6">
    <source>
        <dbReference type="ARBA" id="ARBA00023136"/>
    </source>
</evidence>
<evidence type="ECO:0000259" key="10">
    <source>
        <dbReference type="PROSITE" id="PS50850"/>
    </source>
</evidence>
<keyword evidence="3 7" id="KW-0813">Transport</keyword>
<feature type="transmembrane region" description="Helical" evidence="9">
    <location>
        <begin position="444"/>
        <end position="464"/>
    </location>
</feature>
<dbReference type="PRINTS" id="PR00171">
    <property type="entry name" value="SUGRTRNSPORT"/>
</dbReference>
<feature type="transmembrane region" description="Helical" evidence="9">
    <location>
        <begin position="29"/>
        <end position="56"/>
    </location>
</feature>
<keyword evidence="5 9" id="KW-1133">Transmembrane helix</keyword>
<evidence type="ECO:0000313" key="12">
    <source>
        <dbReference type="Proteomes" id="UP000297777"/>
    </source>
</evidence>
<feature type="transmembrane region" description="Helical" evidence="9">
    <location>
        <begin position="166"/>
        <end position="186"/>
    </location>
</feature>
<dbReference type="PROSITE" id="PS00216">
    <property type="entry name" value="SUGAR_TRANSPORT_1"/>
    <property type="match status" value="1"/>
</dbReference>
<feature type="transmembrane region" description="Helical" evidence="9">
    <location>
        <begin position="347"/>
        <end position="365"/>
    </location>
</feature>
<evidence type="ECO:0000256" key="7">
    <source>
        <dbReference type="RuleBase" id="RU003346"/>
    </source>
</evidence>
<dbReference type="AlphaFoldDB" id="A0A4Z1EJJ7"/>
<dbReference type="InterPro" id="IPR003663">
    <property type="entry name" value="Sugar/inositol_transpt"/>
</dbReference>
<dbReference type="EMBL" id="PQXH01000174">
    <property type="protein sequence ID" value="TGO09247.1"/>
    <property type="molecule type" value="Genomic_DNA"/>
</dbReference>
<organism evidence="11 12">
    <name type="scientific">Botrytis tulipae</name>
    <dbReference type="NCBI Taxonomy" id="87230"/>
    <lineage>
        <taxon>Eukaryota</taxon>
        <taxon>Fungi</taxon>
        <taxon>Dikarya</taxon>
        <taxon>Ascomycota</taxon>
        <taxon>Pezizomycotina</taxon>
        <taxon>Leotiomycetes</taxon>
        <taxon>Helotiales</taxon>
        <taxon>Sclerotiniaceae</taxon>
        <taxon>Botrytis</taxon>
    </lineage>
</organism>
<dbReference type="Proteomes" id="UP000297777">
    <property type="component" value="Unassembled WGS sequence"/>
</dbReference>
<dbReference type="InterPro" id="IPR050360">
    <property type="entry name" value="MFS_Sugar_Transporters"/>
</dbReference>
<evidence type="ECO:0000256" key="9">
    <source>
        <dbReference type="SAM" id="Phobius"/>
    </source>
</evidence>
<feature type="transmembrane region" description="Helical" evidence="9">
    <location>
        <begin position="374"/>
        <end position="394"/>
    </location>
</feature>
<keyword evidence="6 9" id="KW-0472">Membrane</keyword>
<keyword evidence="12" id="KW-1185">Reference proteome</keyword>
<dbReference type="InterPro" id="IPR005829">
    <property type="entry name" value="Sugar_transporter_CS"/>
</dbReference>
<dbReference type="PANTHER" id="PTHR48022:SF21">
    <property type="entry name" value="QUINATE TRANSPORTER, PUTATIVE (AFU_ORTHOLOGUE AFUA_6G06960)-RELATED"/>
    <property type="match status" value="1"/>
</dbReference>
<evidence type="ECO:0000256" key="3">
    <source>
        <dbReference type="ARBA" id="ARBA00022448"/>
    </source>
</evidence>
<dbReference type="FunFam" id="1.20.1250.20:FF:000026">
    <property type="entry name" value="MFS quinate transporter QutD"/>
    <property type="match status" value="1"/>
</dbReference>
<reference evidence="11 12" key="1">
    <citation type="submission" date="2017-12" db="EMBL/GenBank/DDBJ databases">
        <title>Comparative genomics of Botrytis spp.</title>
        <authorList>
            <person name="Valero-Jimenez C.A."/>
            <person name="Tapia P."/>
            <person name="Veloso J."/>
            <person name="Silva-Moreno E."/>
            <person name="Staats M."/>
            <person name="Valdes J.H."/>
            <person name="Van Kan J.A.L."/>
        </authorList>
    </citation>
    <scope>NUCLEOTIDE SEQUENCE [LARGE SCALE GENOMIC DNA]</scope>
    <source>
        <strain evidence="11 12">Bt9001</strain>
    </source>
</reference>
<dbReference type="GO" id="GO:0016020">
    <property type="term" value="C:membrane"/>
    <property type="evidence" value="ECO:0007669"/>
    <property type="project" value="UniProtKB-SubCell"/>
</dbReference>
<comment type="subcellular location">
    <subcellularLocation>
        <location evidence="1">Membrane</location>
        <topology evidence="1">Multi-pass membrane protein</topology>
    </subcellularLocation>
</comment>
<evidence type="ECO:0000313" key="11">
    <source>
        <dbReference type="EMBL" id="TGO09247.1"/>
    </source>
</evidence>